<organism evidence="1 2">
    <name type="scientific">Boothiomyces macroporosus</name>
    <dbReference type="NCBI Taxonomy" id="261099"/>
    <lineage>
        <taxon>Eukaryota</taxon>
        <taxon>Fungi</taxon>
        <taxon>Fungi incertae sedis</taxon>
        <taxon>Chytridiomycota</taxon>
        <taxon>Chytridiomycota incertae sedis</taxon>
        <taxon>Chytridiomycetes</taxon>
        <taxon>Rhizophydiales</taxon>
        <taxon>Terramycetaceae</taxon>
        <taxon>Boothiomyces</taxon>
    </lineage>
</organism>
<keyword evidence="2" id="KW-1185">Reference proteome</keyword>
<proteinExistence type="predicted"/>
<evidence type="ECO:0000313" key="1">
    <source>
        <dbReference type="EMBL" id="KAJ3255450.1"/>
    </source>
</evidence>
<accession>A0AAD5Y2Q4</accession>
<evidence type="ECO:0000313" key="2">
    <source>
        <dbReference type="Proteomes" id="UP001210925"/>
    </source>
</evidence>
<dbReference type="Proteomes" id="UP001210925">
    <property type="component" value="Unassembled WGS sequence"/>
</dbReference>
<dbReference type="EMBL" id="JADGKB010000066">
    <property type="protein sequence ID" value="KAJ3255450.1"/>
    <property type="molecule type" value="Genomic_DNA"/>
</dbReference>
<name>A0AAD5Y2Q4_9FUNG</name>
<gene>
    <name evidence="1" type="ORF">HK103_006267</name>
</gene>
<comment type="caution">
    <text evidence="1">The sequence shown here is derived from an EMBL/GenBank/DDBJ whole genome shotgun (WGS) entry which is preliminary data.</text>
</comment>
<protein>
    <submittedName>
        <fullName evidence="1">Uncharacterized protein</fullName>
    </submittedName>
</protein>
<reference evidence="1" key="1">
    <citation type="submission" date="2020-05" db="EMBL/GenBank/DDBJ databases">
        <title>Phylogenomic resolution of chytrid fungi.</title>
        <authorList>
            <person name="Stajich J.E."/>
            <person name="Amses K."/>
            <person name="Simmons R."/>
            <person name="Seto K."/>
            <person name="Myers J."/>
            <person name="Bonds A."/>
            <person name="Quandt C.A."/>
            <person name="Barry K."/>
            <person name="Liu P."/>
            <person name="Grigoriev I."/>
            <person name="Longcore J.E."/>
            <person name="James T.Y."/>
        </authorList>
    </citation>
    <scope>NUCLEOTIDE SEQUENCE</scope>
    <source>
        <strain evidence="1">PLAUS21</strain>
    </source>
</reference>
<sequence length="95" mass="11217">MIKTKLIKYFGFLEGKHQYLIGDKTGVAILLLDEELEVGFWYEFKNLKTIMMGGFIRLVLLPMEFEMIEPEDPVTDQKINFVFNVSNVEYEQIFE</sequence>
<dbReference type="AlphaFoldDB" id="A0AAD5Y2Q4"/>